<name>A0A418ALP7_9STRA</name>
<keyword evidence="3" id="KW-1185">Reference proteome</keyword>
<evidence type="ECO:0000313" key="2">
    <source>
        <dbReference type="EMBL" id="RHY25439.1"/>
    </source>
</evidence>
<comment type="caution">
    <text evidence="2">The sequence shown here is derived from an EMBL/GenBank/DDBJ whole genome shotgun (WGS) entry which is preliminary data.</text>
</comment>
<dbReference type="AlphaFoldDB" id="A0A418ALP7"/>
<dbReference type="VEuPathDB" id="FungiDB:H310_08412"/>
<dbReference type="Pfam" id="PF03732">
    <property type="entry name" value="Retrotrans_gag"/>
    <property type="match status" value="1"/>
</dbReference>
<reference evidence="2 3" key="1">
    <citation type="submission" date="2018-08" db="EMBL/GenBank/DDBJ databases">
        <title>Aphanomyces genome sequencing and annotation.</title>
        <authorList>
            <person name="Minardi D."/>
            <person name="Oidtmann B."/>
            <person name="Van Der Giezen M."/>
            <person name="Studholme D.J."/>
        </authorList>
    </citation>
    <scope>NUCLEOTIDE SEQUENCE [LARGE SCALE GENOMIC DNA]</scope>
    <source>
        <strain evidence="2 3">NJM0002</strain>
    </source>
</reference>
<sequence length="169" mass="19918">MEQIFAQLTQTVQVLMKNQTKYMKSRDDLTQQQLELKNVPSRTEMKDEVQSMPKYHGKLSESISLYVHQVNTFFSTKNMNPLESQEMEQHCLAMVVANFRGQAAAWYQDRQASKEAISTLDQLSEGLRHEFEPEDLQERLRYTLYSLTQKNGKDLHEYVEKFRRTCTQV</sequence>
<feature type="domain" description="Retrotransposon gag" evidence="1">
    <location>
        <begin position="94"/>
        <end position="169"/>
    </location>
</feature>
<dbReference type="Proteomes" id="UP000285060">
    <property type="component" value="Unassembled WGS sequence"/>
</dbReference>
<dbReference type="EMBL" id="QUSY01001292">
    <property type="protein sequence ID" value="RHY25439.1"/>
    <property type="molecule type" value="Genomic_DNA"/>
</dbReference>
<gene>
    <name evidence="2" type="ORF">DYB32_008310</name>
</gene>
<evidence type="ECO:0000259" key="1">
    <source>
        <dbReference type="Pfam" id="PF03732"/>
    </source>
</evidence>
<organism evidence="2 3">
    <name type="scientific">Aphanomyces invadans</name>
    <dbReference type="NCBI Taxonomy" id="157072"/>
    <lineage>
        <taxon>Eukaryota</taxon>
        <taxon>Sar</taxon>
        <taxon>Stramenopiles</taxon>
        <taxon>Oomycota</taxon>
        <taxon>Saprolegniomycetes</taxon>
        <taxon>Saprolegniales</taxon>
        <taxon>Verrucalvaceae</taxon>
        <taxon>Aphanomyces</taxon>
    </lineage>
</organism>
<evidence type="ECO:0000313" key="3">
    <source>
        <dbReference type="Proteomes" id="UP000285060"/>
    </source>
</evidence>
<protein>
    <recommendedName>
        <fullName evidence="1">Retrotransposon gag domain-containing protein</fullName>
    </recommendedName>
</protein>
<accession>A0A418ALP7</accession>
<dbReference type="InterPro" id="IPR005162">
    <property type="entry name" value="Retrotrans_gag_dom"/>
</dbReference>
<proteinExistence type="predicted"/>